<keyword evidence="6" id="KW-1185">Reference proteome</keyword>
<dbReference type="PANTHER" id="PTHR32114">
    <property type="entry name" value="ABC TRANSPORTER ABCH.3"/>
    <property type="match status" value="1"/>
</dbReference>
<keyword evidence="4" id="KW-0175">Coiled coil</keyword>
<name>A0A285G6N2_9FIRM</name>
<dbReference type="AlphaFoldDB" id="A0A285G6N2"/>
<organism evidence="5 6">
    <name type="scientific">Orenia metallireducens</name>
    <dbReference type="NCBI Taxonomy" id="1413210"/>
    <lineage>
        <taxon>Bacteria</taxon>
        <taxon>Bacillati</taxon>
        <taxon>Bacillota</taxon>
        <taxon>Clostridia</taxon>
        <taxon>Halanaerobiales</taxon>
        <taxon>Halobacteroidaceae</taxon>
        <taxon>Orenia</taxon>
    </lineage>
</organism>
<reference evidence="6" key="1">
    <citation type="submission" date="2017-09" db="EMBL/GenBank/DDBJ databases">
        <authorList>
            <person name="Varghese N."/>
            <person name="Submissions S."/>
        </authorList>
    </citation>
    <scope>NUCLEOTIDE SEQUENCE [LARGE SCALE GENOMIC DNA]</scope>
    <source>
        <strain evidence="6">MSL47</strain>
    </source>
</reference>
<accession>A0A285G6N2</accession>
<dbReference type="Gene3D" id="3.40.50.300">
    <property type="entry name" value="P-loop containing nucleotide triphosphate hydrolases"/>
    <property type="match status" value="1"/>
</dbReference>
<dbReference type="SUPFAM" id="SSF75712">
    <property type="entry name" value="Rad50 coiled-coil Zn hook"/>
    <property type="match status" value="1"/>
</dbReference>
<evidence type="ECO:0000256" key="3">
    <source>
        <dbReference type="ARBA" id="ARBA00013368"/>
    </source>
</evidence>
<gene>
    <name evidence="5" type="ORF">SAMN06265827_10588</name>
</gene>
<dbReference type="RefSeq" id="WP_097016922.1">
    <property type="nucleotide sequence ID" value="NZ_OBDZ01000005.1"/>
</dbReference>
<evidence type="ECO:0000313" key="6">
    <source>
        <dbReference type="Proteomes" id="UP000219573"/>
    </source>
</evidence>
<evidence type="ECO:0000313" key="5">
    <source>
        <dbReference type="EMBL" id="SNY19250.1"/>
    </source>
</evidence>
<evidence type="ECO:0000256" key="4">
    <source>
        <dbReference type="SAM" id="Coils"/>
    </source>
</evidence>
<evidence type="ECO:0000256" key="1">
    <source>
        <dbReference type="ARBA" id="ARBA00006930"/>
    </source>
</evidence>
<dbReference type="Proteomes" id="UP000219573">
    <property type="component" value="Unassembled WGS sequence"/>
</dbReference>
<comment type="similarity">
    <text evidence="1">Belongs to the SMC family. SbcC subfamily.</text>
</comment>
<dbReference type="EMBL" id="OBDZ01000005">
    <property type="protein sequence ID" value="SNY19250.1"/>
    <property type="molecule type" value="Genomic_DNA"/>
</dbReference>
<dbReference type="SUPFAM" id="SSF52540">
    <property type="entry name" value="P-loop containing nucleoside triphosphate hydrolases"/>
    <property type="match status" value="1"/>
</dbReference>
<comment type="subunit">
    <text evidence="2">Heterodimer of SbcC and SbcD.</text>
</comment>
<dbReference type="Gene3D" id="1.10.287.510">
    <property type="entry name" value="Helix hairpin bin"/>
    <property type="match status" value="1"/>
</dbReference>
<feature type="coiled-coil region" evidence="4">
    <location>
        <begin position="267"/>
        <end position="354"/>
    </location>
</feature>
<feature type="coiled-coil region" evidence="4">
    <location>
        <begin position="385"/>
        <end position="477"/>
    </location>
</feature>
<sequence length="646" mass="75140">MKEVRLISLKLKNFKGIKDFEILDFSKDTRVYGDNGAGKTTLFDAFSWLLFDKDSKGQSNFDIKTLDENNNVLHNLEHEVEGILGVDDKLLTLKKIYKEKWTRKRGSATEEFTGHTTDYYLNDVPVKKSEYDQRISEIVDEQAFKLLTNPSYFNEELHWKDRRDILLKVCGDIAVDDVIESNKDLADLKEILKDRSVEDHQKVISSKKSKINKELDKLPVRIDEVSKGLRDVSEIDEKAIKDEIAGLKMRKAAKEKQIANVESGGEVAKKRKQLNEIESELLEIRNSHSSKYQEKIEQAEDKLDNARDKYRELELKAKDKQLTLKINQTDVANYEEQMEELRQEYKEVRDKKLEIGLCPACGRELPEESIDKITKKFNLKKSNKLEEINDEGKSLKESVIALKSEIEKLENEIQGFEKMQDRWKVKAEELKAEIDKLKSQSKLYQDSKEYQAKLAEKEKLESEIESLQQDKSQATDKLREDIYVIEKQIDTNERKLSQLERYEHGQKRIKELSEQEKILAKEYSKLERELFLCEEFTKTKVELLEEKVESEFDYAQFKMFEEQINGGVKECCETLFKGVPYGSSLNNAARVNVGLDVINTLSEFYGFRAPIFVDNAESVTKLIKVDSQVIRLIVSEDDKKLRVEVE</sequence>
<protein>
    <recommendedName>
        <fullName evidence="3">Nuclease SbcCD subunit C</fullName>
    </recommendedName>
</protein>
<evidence type="ECO:0000256" key="2">
    <source>
        <dbReference type="ARBA" id="ARBA00011322"/>
    </source>
</evidence>
<dbReference type="PANTHER" id="PTHR32114:SF2">
    <property type="entry name" value="ABC TRANSPORTER ABCH.3"/>
    <property type="match status" value="1"/>
</dbReference>
<proteinExistence type="inferred from homology"/>
<dbReference type="InterPro" id="IPR027417">
    <property type="entry name" value="P-loop_NTPase"/>
</dbReference>